<proteinExistence type="predicted"/>
<keyword evidence="2" id="KW-1185">Reference proteome</keyword>
<organism evidence="1 2">
    <name type="scientific">Auriscalpium vulgare</name>
    <dbReference type="NCBI Taxonomy" id="40419"/>
    <lineage>
        <taxon>Eukaryota</taxon>
        <taxon>Fungi</taxon>
        <taxon>Dikarya</taxon>
        <taxon>Basidiomycota</taxon>
        <taxon>Agaricomycotina</taxon>
        <taxon>Agaricomycetes</taxon>
        <taxon>Russulales</taxon>
        <taxon>Auriscalpiaceae</taxon>
        <taxon>Auriscalpium</taxon>
    </lineage>
</organism>
<comment type="caution">
    <text evidence="1">The sequence shown here is derived from an EMBL/GenBank/DDBJ whole genome shotgun (WGS) entry which is preliminary data.</text>
</comment>
<dbReference type="Proteomes" id="UP000814033">
    <property type="component" value="Unassembled WGS sequence"/>
</dbReference>
<name>A0ACB8RUS9_9AGAM</name>
<gene>
    <name evidence="1" type="ORF">FA95DRAFT_1215284</name>
</gene>
<sequence>MTWRWEERELCEIEKWEGIYAWRHVWREEGAQTTRRRNSGTCRAPLSCRHCQRCPRYLFLPAVNIARGHTFYASPRYNQHARAANRCLWQLRQTGGWGGRCRGADALCR</sequence>
<evidence type="ECO:0000313" key="2">
    <source>
        <dbReference type="Proteomes" id="UP000814033"/>
    </source>
</evidence>
<dbReference type="EMBL" id="MU275902">
    <property type="protein sequence ID" value="KAI0047572.1"/>
    <property type="molecule type" value="Genomic_DNA"/>
</dbReference>
<reference evidence="1" key="1">
    <citation type="submission" date="2021-02" db="EMBL/GenBank/DDBJ databases">
        <authorList>
            <consortium name="DOE Joint Genome Institute"/>
            <person name="Ahrendt S."/>
            <person name="Looney B.P."/>
            <person name="Miyauchi S."/>
            <person name="Morin E."/>
            <person name="Drula E."/>
            <person name="Courty P.E."/>
            <person name="Chicoki N."/>
            <person name="Fauchery L."/>
            <person name="Kohler A."/>
            <person name="Kuo A."/>
            <person name="Labutti K."/>
            <person name="Pangilinan J."/>
            <person name="Lipzen A."/>
            <person name="Riley R."/>
            <person name="Andreopoulos W."/>
            <person name="He G."/>
            <person name="Johnson J."/>
            <person name="Barry K.W."/>
            <person name="Grigoriev I.V."/>
            <person name="Nagy L."/>
            <person name="Hibbett D."/>
            <person name="Henrissat B."/>
            <person name="Matheny P.B."/>
            <person name="Labbe J."/>
            <person name="Martin F."/>
        </authorList>
    </citation>
    <scope>NUCLEOTIDE SEQUENCE</scope>
    <source>
        <strain evidence="1">FP105234-sp</strain>
    </source>
</reference>
<protein>
    <submittedName>
        <fullName evidence="1">Uncharacterized protein</fullName>
    </submittedName>
</protein>
<evidence type="ECO:0000313" key="1">
    <source>
        <dbReference type="EMBL" id="KAI0047572.1"/>
    </source>
</evidence>
<reference evidence="1" key="2">
    <citation type="journal article" date="2022" name="New Phytol.">
        <title>Evolutionary transition to the ectomycorrhizal habit in the genomes of a hyperdiverse lineage of mushroom-forming fungi.</title>
        <authorList>
            <person name="Looney B."/>
            <person name="Miyauchi S."/>
            <person name="Morin E."/>
            <person name="Drula E."/>
            <person name="Courty P.E."/>
            <person name="Kohler A."/>
            <person name="Kuo A."/>
            <person name="LaButti K."/>
            <person name="Pangilinan J."/>
            <person name="Lipzen A."/>
            <person name="Riley R."/>
            <person name="Andreopoulos W."/>
            <person name="He G."/>
            <person name="Johnson J."/>
            <person name="Nolan M."/>
            <person name="Tritt A."/>
            <person name="Barry K.W."/>
            <person name="Grigoriev I.V."/>
            <person name="Nagy L.G."/>
            <person name="Hibbett D."/>
            <person name="Henrissat B."/>
            <person name="Matheny P.B."/>
            <person name="Labbe J."/>
            <person name="Martin F.M."/>
        </authorList>
    </citation>
    <scope>NUCLEOTIDE SEQUENCE</scope>
    <source>
        <strain evidence="1">FP105234-sp</strain>
    </source>
</reference>
<accession>A0ACB8RUS9</accession>